<dbReference type="Gene3D" id="3.30.70.1150">
    <property type="entry name" value="ACT-like. Chain A, domain 2"/>
    <property type="match status" value="1"/>
</dbReference>
<proteinExistence type="inferred from homology"/>
<dbReference type="InterPro" id="IPR002145">
    <property type="entry name" value="CopG"/>
</dbReference>
<comment type="function">
    <text evidence="8">Transcriptional regulator.</text>
</comment>
<dbReference type="CDD" id="cd22231">
    <property type="entry name" value="RHH_NikR_HicB-like"/>
    <property type="match status" value="1"/>
</dbReference>
<evidence type="ECO:0000256" key="4">
    <source>
        <dbReference type="ARBA" id="ARBA00023015"/>
    </source>
</evidence>
<keyword evidence="2 8" id="KW-0533">Nickel</keyword>
<evidence type="ECO:0000256" key="6">
    <source>
        <dbReference type="ARBA" id="ARBA00023163"/>
    </source>
</evidence>
<accession>A0ABW0NYK7</accession>
<feature type="domain" description="Ribbon-helix-helix protein CopG" evidence="10">
    <location>
        <begin position="2"/>
        <end position="39"/>
    </location>
</feature>
<reference evidence="13" key="1">
    <citation type="journal article" date="2019" name="Int. J. Syst. Evol. Microbiol.">
        <title>The Global Catalogue of Microorganisms (GCM) 10K type strain sequencing project: providing services to taxonomists for standard genome sequencing and annotation.</title>
        <authorList>
            <consortium name="The Broad Institute Genomics Platform"/>
            <consortium name="The Broad Institute Genome Sequencing Center for Infectious Disease"/>
            <person name="Wu L."/>
            <person name="Ma J."/>
        </authorList>
    </citation>
    <scope>NUCLEOTIDE SEQUENCE [LARGE SCALE GENOMIC DNA]</scope>
    <source>
        <strain evidence="13">CCUG 43117</strain>
    </source>
</reference>
<keyword evidence="13" id="KW-1185">Reference proteome</keyword>
<name>A0ABW0NYK7_9HYPH</name>
<dbReference type="SUPFAM" id="SSF47598">
    <property type="entry name" value="Ribbon-helix-helix"/>
    <property type="match status" value="1"/>
</dbReference>
<feature type="compositionally biased region" description="Basic and acidic residues" evidence="9">
    <location>
        <begin position="128"/>
        <end position="149"/>
    </location>
</feature>
<dbReference type="SUPFAM" id="SSF55021">
    <property type="entry name" value="ACT-like"/>
    <property type="match status" value="1"/>
</dbReference>
<dbReference type="Proteomes" id="UP001596060">
    <property type="component" value="Unassembled WGS sequence"/>
</dbReference>
<comment type="similarity">
    <text evidence="1 8">Belongs to the transcriptional regulatory CopG/NikR family.</text>
</comment>
<dbReference type="PANTHER" id="PTHR34719:SF2">
    <property type="entry name" value="NICKEL-RESPONSIVE REGULATOR"/>
    <property type="match status" value="1"/>
</dbReference>
<evidence type="ECO:0000313" key="12">
    <source>
        <dbReference type="EMBL" id="MFC5505611.1"/>
    </source>
</evidence>
<keyword evidence="3 8" id="KW-0479">Metal-binding</keyword>
<dbReference type="RefSeq" id="WP_066720262.1">
    <property type="nucleotide sequence ID" value="NZ_JBHSLU010000018.1"/>
</dbReference>
<gene>
    <name evidence="12" type="primary">nikR</name>
    <name evidence="12" type="ORF">ACFPN9_10110</name>
</gene>
<dbReference type="NCBIfam" id="NF002815">
    <property type="entry name" value="PRK02967.1"/>
    <property type="match status" value="1"/>
</dbReference>
<dbReference type="NCBIfam" id="NF003381">
    <property type="entry name" value="PRK04460.1"/>
    <property type="match status" value="1"/>
</dbReference>
<feature type="binding site" evidence="8">
    <location>
        <position position="89"/>
    </location>
    <ligand>
        <name>Ni(2+)</name>
        <dbReference type="ChEBI" id="CHEBI:49786"/>
    </ligand>
</feature>
<protein>
    <recommendedName>
        <fullName evidence="8">Putative nickel-responsive regulator</fullName>
    </recommendedName>
</protein>
<evidence type="ECO:0000256" key="2">
    <source>
        <dbReference type="ARBA" id="ARBA00022596"/>
    </source>
</evidence>
<evidence type="ECO:0000256" key="1">
    <source>
        <dbReference type="ARBA" id="ARBA00008478"/>
    </source>
</evidence>
<dbReference type="Pfam" id="PF08753">
    <property type="entry name" value="NikR_C"/>
    <property type="match status" value="1"/>
</dbReference>
<evidence type="ECO:0000313" key="13">
    <source>
        <dbReference type="Proteomes" id="UP001596060"/>
    </source>
</evidence>
<comment type="function">
    <text evidence="7">Transcriptional repressor of the nikABCDE operon. Is active in the presence of excessive concentrations of intracellular nickel.</text>
</comment>
<feature type="region of interest" description="Disordered" evidence="9">
    <location>
        <begin position="126"/>
        <end position="149"/>
    </location>
</feature>
<dbReference type="EMBL" id="JBHSLU010000018">
    <property type="protein sequence ID" value="MFC5505611.1"/>
    <property type="molecule type" value="Genomic_DNA"/>
</dbReference>
<dbReference type="InterPro" id="IPR050192">
    <property type="entry name" value="CopG/NikR_regulator"/>
</dbReference>
<evidence type="ECO:0000259" key="10">
    <source>
        <dbReference type="Pfam" id="PF01402"/>
    </source>
</evidence>
<dbReference type="InterPro" id="IPR045865">
    <property type="entry name" value="ACT-like_dom_sf"/>
</dbReference>
<keyword evidence="5 8" id="KW-0238">DNA-binding</keyword>
<dbReference type="InterPro" id="IPR014864">
    <property type="entry name" value="TF_NikR_Ni-bd_C"/>
</dbReference>
<sequence>MERITITIDADLLAFVDRLSAAKGYGSRSEAIRDMVREAAQAEAAASPEAPCVATLSYVYDHETRDLARRLTNQQHDHHDLSVATLHVHLDRHECLEVSVLRGPSGNVRAFADGVISQRGVRHGHLHLLPEPDAPEHSHAHSHPHDHEH</sequence>
<dbReference type="HAMAP" id="MF_00476">
    <property type="entry name" value="NikR"/>
    <property type="match status" value="1"/>
</dbReference>
<dbReference type="Gene3D" id="1.10.1220.10">
    <property type="entry name" value="Met repressor-like"/>
    <property type="match status" value="1"/>
</dbReference>
<comment type="cofactor">
    <cofactor evidence="8">
        <name>Ni(2+)</name>
        <dbReference type="ChEBI" id="CHEBI:49786"/>
    </cofactor>
    <text evidence="8">Binds 1 nickel ion per subunit.</text>
</comment>
<feature type="domain" description="Transcription factor NikR nickel binding C-terminal" evidence="11">
    <location>
        <begin position="53"/>
        <end position="128"/>
    </location>
</feature>
<dbReference type="Pfam" id="PF01402">
    <property type="entry name" value="RHH_1"/>
    <property type="match status" value="1"/>
</dbReference>
<dbReference type="InterPro" id="IPR013321">
    <property type="entry name" value="Arc_rbn_hlx_hlx"/>
</dbReference>
<feature type="binding site" evidence="8">
    <location>
        <position position="95"/>
    </location>
    <ligand>
        <name>Ni(2+)</name>
        <dbReference type="ChEBI" id="CHEBI:49786"/>
    </ligand>
</feature>
<evidence type="ECO:0000256" key="8">
    <source>
        <dbReference type="HAMAP-Rule" id="MF_00476"/>
    </source>
</evidence>
<dbReference type="InterPro" id="IPR027271">
    <property type="entry name" value="Acetolactate_synth/TF_NikR_C"/>
</dbReference>
<evidence type="ECO:0000259" key="11">
    <source>
        <dbReference type="Pfam" id="PF08753"/>
    </source>
</evidence>
<keyword evidence="4 8" id="KW-0805">Transcription regulation</keyword>
<dbReference type="InterPro" id="IPR014160">
    <property type="entry name" value="Nickel_NikR_proteobac"/>
</dbReference>
<dbReference type="PANTHER" id="PTHR34719">
    <property type="entry name" value="NICKEL-RESPONSIVE REGULATOR"/>
    <property type="match status" value="1"/>
</dbReference>
<dbReference type="InterPro" id="IPR022988">
    <property type="entry name" value="Ni_resp_reg_NikR"/>
</dbReference>
<dbReference type="InterPro" id="IPR010985">
    <property type="entry name" value="Ribbon_hlx_hlx"/>
</dbReference>
<keyword evidence="6 8" id="KW-0804">Transcription</keyword>
<evidence type="ECO:0000256" key="5">
    <source>
        <dbReference type="ARBA" id="ARBA00023125"/>
    </source>
</evidence>
<feature type="binding site" evidence="8">
    <location>
        <position position="87"/>
    </location>
    <ligand>
        <name>Ni(2+)</name>
        <dbReference type="ChEBI" id="CHEBI:49786"/>
    </ligand>
</feature>
<feature type="binding site" evidence="8">
    <location>
        <position position="76"/>
    </location>
    <ligand>
        <name>Ni(2+)</name>
        <dbReference type="ChEBI" id="CHEBI:49786"/>
    </ligand>
</feature>
<evidence type="ECO:0000256" key="3">
    <source>
        <dbReference type="ARBA" id="ARBA00022723"/>
    </source>
</evidence>
<evidence type="ECO:0000256" key="9">
    <source>
        <dbReference type="SAM" id="MobiDB-lite"/>
    </source>
</evidence>
<evidence type="ECO:0000256" key="7">
    <source>
        <dbReference type="ARBA" id="ARBA00024723"/>
    </source>
</evidence>
<dbReference type="NCBIfam" id="TIGR02793">
    <property type="entry name" value="nikR"/>
    <property type="match status" value="1"/>
</dbReference>
<comment type="caution">
    <text evidence="12">The sequence shown here is derived from an EMBL/GenBank/DDBJ whole genome shotgun (WGS) entry which is preliminary data.</text>
</comment>
<organism evidence="12 13">
    <name type="scientific">Bosea massiliensis</name>
    <dbReference type="NCBI Taxonomy" id="151419"/>
    <lineage>
        <taxon>Bacteria</taxon>
        <taxon>Pseudomonadati</taxon>
        <taxon>Pseudomonadota</taxon>
        <taxon>Alphaproteobacteria</taxon>
        <taxon>Hyphomicrobiales</taxon>
        <taxon>Boseaceae</taxon>
        <taxon>Bosea</taxon>
    </lineage>
</organism>